<protein>
    <submittedName>
        <fullName evidence="1">Uncharacterized protein</fullName>
    </submittedName>
</protein>
<evidence type="ECO:0000313" key="1">
    <source>
        <dbReference type="EMBL" id="GIX66796.1"/>
    </source>
</evidence>
<reference evidence="1 2" key="1">
    <citation type="submission" date="2021-06" db="EMBL/GenBank/DDBJ databases">
        <title>Caerostris extrusa draft genome.</title>
        <authorList>
            <person name="Kono N."/>
            <person name="Arakawa K."/>
        </authorList>
    </citation>
    <scope>NUCLEOTIDE SEQUENCE [LARGE SCALE GENOMIC DNA]</scope>
</reference>
<gene>
    <name evidence="1" type="ORF">CEXT_335881</name>
</gene>
<accession>A0AAV4M2X3</accession>
<evidence type="ECO:0000313" key="2">
    <source>
        <dbReference type="Proteomes" id="UP001054945"/>
    </source>
</evidence>
<comment type="caution">
    <text evidence="1">The sequence shown here is derived from an EMBL/GenBank/DDBJ whole genome shotgun (WGS) entry which is preliminary data.</text>
</comment>
<dbReference type="Proteomes" id="UP001054945">
    <property type="component" value="Unassembled WGS sequence"/>
</dbReference>
<organism evidence="1 2">
    <name type="scientific">Caerostris extrusa</name>
    <name type="common">Bark spider</name>
    <name type="synonym">Caerostris bankana</name>
    <dbReference type="NCBI Taxonomy" id="172846"/>
    <lineage>
        <taxon>Eukaryota</taxon>
        <taxon>Metazoa</taxon>
        <taxon>Ecdysozoa</taxon>
        <taxon>Arthropoda</taxon>
        <taxon>Chelicerata</taxon>
        <taxon>Arachnida</taxon>
        <taxon>Araneae</taxon>
        <taxon>Araneomorphae</taxon>
        <taxon>Entelegynae</taxon>
        <taxon>Araneoidea</taxon>
        <taxon>Araneidae</taxon>
        <taxon>Caerostris</taxon>
    </lineage>
</organism>
<dbReference type="EMBL" id="BPLR01019339">
    <property type="protein sequence ID" value="GIX66796.1"/>
    <property type="molecule type" value="Genomic_DNA"/>
</dbReference>
<dbReference type="AlphaFoldDB" id="A0AAV4M2X3"/>
<keyword evidence="2" id="KW-1185">Reference proteome</keyword>
<proteinExistence type="predicted"/>
<name>A0AAV4M2X3_CAEEX</name>
<sequence>MANEVFLVQATTSTEKHLTCQAVRRSGSYIYHAFILQPLPRFHPLSQVAAYIIRREICGSPFPSSARSATEGVQTPGY</sequence>